<keyword evidence="4" id="KW-0645">Protease</keyword>
<evidence type="ECO:0000256" key="2">
    <source>
        <dbReference type="SAM" id="MobiDB-lite"/>
    </source>
</evidence>
<protein>
    <submittedName>
        <fullName evidence="4">Dipeptidyl aminopeptidase/acylaminoacyl peptidase</fullName>
    </submittedName>
</protein>
<accession>A0A1T4PKX9</accession>
<evidence type="ECO:0000313" key="4">
    <source>
        <dbReference type="EMBL" id="SJZ92254.1"/>
    </source>
</evidence>
<feature type="compositionally biased region" description="Gly residues" evidence="2">
    <location>
        <begin position="208"/>
        <end position="228"/>
    </location>
</feature>
<dbReference type="EMBL" id="FUWH01000006">
    <property type="protein sequence ID" value="SJZ92254.1"/>
    <property type="molecule type" value="Genomic_DNA"/>
</dbReference>
<organism evidence="4 5">
    <name type="scientific">Sediminibacterium ginsengisoli</name>
    <dbReference type="NCBI Taxonomy" id="413434"/>
    <lineage>
        <taxon>Bacteria</taxon>
        <taxon>Pseudomonadati</taxon>
        <taxon>Bacteroidota</taxon>
        <taxon>Chitinophagia</taxon>
        <taxon>Chitinophagales</taxon>
        <taxon>Chitinophagaceae</taxon>
        <taxon>Sediminibacterium</taxon>
    </lineage>
</organism>
<dbReference type="InterPro" id="IPR001375">
    <property type="entry name" value="Peptidase_S9_cat"/>
</dbReference>
<keyword evidence="5" id="KW-1185">Reference proteome</keyword>
<dbReference type="OrthoDB" id="9812921at2"/>
<dbReference type="SUPFAM" id="SSF82171">
    <property type="entry name" value="DPP6 N-terminal domain-like"/>
    <property type="match status" value="1"/>
</dbReference>
<sequence>MKKLLLAVTCFTAFTAYSQKKPLDHTVYDGWQSVAERIISNDGKYVAYTVNPQEGDGELVIQAANGGYKLTIPRGYNVSLSEDSRFAICRIKPFYKDTRNARIKKSRPDDMPKDSLAIVELGKTNIVKIARVRSYKTPDKGGSNWMAYLMDKAVPEQGRPGGRPEMDSLTRLNNMLAMADSLAHVADSIRNKANDARNKGMAVLQQGRGAGGGRPQGGGAPAAGGRGGAAPSAAAEPGGEEGTELILRNLVTGEQRSFKLVSEYYFSKNGNVLLYETTKKTGDSTVLPSVVRMDLTNNTSATIFRKFNDAKGYTMDENASQIAFIAERDSSSKAVQKFYKLFYYKEGTPEAVLLADASTKGVKSKWTIAETGGGGGGFRGGGDGGGSMGFSKSGQRLFFATTPIVTPKDTSLPEFDRVNVDVWHYNDDYVQPVQLKNLESDLRRSYIARFDMNNKEVVQLGTPKFRSVMQTKEGDGNVFYATTDSGRRVASQWQGFTVSDIYAINPENGKADLIRKEFKGSGLSASYSGNFLVFFDEIKKSYFCYNAATKQVYPIATDIKVSLVDEENDVPDDPNSYGIVRWMENDKYVLIYDRYDIWQVDPLGKEKSVALTNGRKDKLQYRYVNVDREERFIEAGKKILLKIYDEKDKGGGLAIYDPATKNIQVLFKEKVAVGAIQKAKDADVYTFTKETYVKSPDVYVMQNAAPAVQLSHINPQQETYNWGTAELFKWKAYTGKETEGVLYKPEDFDPKKKYPMIVYFYERNNNTLNNYQAPAPTPSRLNIPFFVSRGYIVFVPDIWYKTGYPGQGAYDYIVSGTRAVVKQGYVDSTKIGLQGQSWGGYQIVYLITKTNLYAAAWAGAPVANMTSAYGGIRWGTGLLRTFQYEKTQSRIGATLWEKPNLYIQNSALFSLPKVTTPLVIMANDADDAVPWYQGIEMYSGLRRLGKKVWMLNYNNEAHNLVERKNRKDIQIREQQFFDYLLKGDKPAKWISEGVPAVMKGRDLGLGY</sequence>
<dbReference type="Proteomes" id="UP000190888">
    <property type="component" value="Unassembled WGS sequence"/>
</dbReference>
<feature type="domain" description="Peptidase S9 prolyl oligopeptidase catalytic" evidence="3">
    <location>
        <begin position="781"/>
        <end position="982"/>
    </location>
</feature>
<keyword evidence="1" id="KW-0378">Hydrolase</keyword>
<evidence type="ECO:0000259" key="3">
    <source>
        <dbReference type="Pfam" id="PF00326"/>
    </source>
</evidence>
<dbReference type="PANTHER" id="PTHR42776:SF27">
    <property type="entry name" value="DIPEPTIDYL PEPTIDASE FAMILY MEMBER 6"/>
    <property type="match status" value="1"/>
</dbReference>
<dbReference type="PANTHER" id="PTHR42776">
    <property type="entry name" value="SERINE PEPTIDASE S9 FAMILY MEMBER"/>
    <property type="match status" value="1"/>
</dbReference>
<gene>
    <name evidence="4" type="ORF">SAMN04488132_10666</name>
</gene>
<dbReference type="RefSeq" id="WP_078831646.1">
    <property type="nucleotide sequence ID" value="NZ_FUWH01000006.1"/>
</dbReference>
<keyword evidence="4" id="KW-0031">Aminopeptidase</keyword>
<dbReference type="SUPFAM" id="SSF53474">
    <property type="entry name" value="alpha/beta-Hydrolases"/>
    <property type="match status" value="1"/>
</dbReference>
<dbReference type="AlphaFoldDB" id="A0A1T4PKX9"/>
<dbReference type="InterPro" id="IPR029058">
    <property type="entry name" value="AB_hydrolase_fold"/>
</dbReference>
<evidence type="ECO:0000313" key="5">
    <source>
        <dbReference type="Proteomes" id="UP000190888"/>
    </source>
</evidence>
<dbReference type="STRING" id="413434.SAMN04488132_10666"/>
<dbReference type="GO" id="GO:0006508">
    <property type="term" value="P:proteolysis"/>
    <property type="evidence" value="ECO:0007669"/>
    <property type="project" value="InterPro"/>
</dbReference>
<dbReference type="Pfam" id="PF00326">
    <property type="entry name" value="Peptidase_S9"/>
    <property type="match status" value="1"/>
</dbReference>
<proteinExistence type="predicted"/>
<name>A0A1T4PKX9_9BACT</name>
<dbReference type="GO" id="GO:0004177">
    <property type="term" value="F:aminopeptidase activity"/>
    <property type="evidence" value="ECO:0007669"/>
    <property type="project" value="UniProtKB-KW"/>
</dbReference>
<dbReference type="Gene3D" id="3.40.50.1820">
    <property type="entry name" value="alpha/beta hydrolase"/>
    <property type="match status" value="1"/>
</dbReference>
<reference evidence="4 5" key="1">
    <citation type="submission" date="2017-02" db="EMBL/GenBank/DDBJ databases">
        <authorList>
            <person name="Peterson S.W."/>
        </authorList>
    </citation>
    <scope>NUCLEOTIDE SEQUENCE [LARGE SCALE GENOMIC DNA]</scope>
    <source>
        <strain evidence="4 5">DSM 22335</strain>
    </source>
</reference>
<dbReference type="GO" id="GO:0004252">
    <property type="term" value="F:serine-type endopeptidase activity"/>
    <property type="evidence" value="ECO:0007669"/>
    <property type="project" value="TreeGrafter"/>
</dbReference>
<evidence type="ECO:0000256" key="1">
    <source>
        <dbReference type="ARBA" id="ARBA00022801"/>
    </source>
</evidence>
<feature type="region of interest" description="Disordered" evidence="2">
    <location>
        <begin position="205"/>
        <end position="240"/>
    </location>
</feature>